<dbReference type="EMBL" id="FOYV01000003">
    <property type="protein sequence ID" value="SFR58287.1"/>
    <property type="molecule type" value="Genomic_DNA"/>
</dbReference>
<gene>
    <name evidence="1" type="ORF">SAMN04488073_3115</name>
</gene>
<proteinExistence type="predicted"/>
<protein>
    <submittedName>
        <fullName evidence="1">Uncharacterized protein</fullName>
    </submittedName>
</protein>
<evidence type="ECO:0000313" key="2">
    <source>
        <dbReference type="Proteomes" id="UP000199290"/>
    </source>
</evidence>
<accession>A0A1I6HV41</accession>
<dbReference type="Proteomes" id="UP000199290">
    <property type="component" value="Unassembled WGS sequence"/>
</dbReference>
<evidence type="ECO:0000313" key="1">
    <source>
        <dbReference type="EMBL" id="SFR58287.1"/>
    </source>
</evidence>
<name>A0A1I6HV41_9GAMM</name>
<organism evidence="1 2">
    <name type="scientific">Marinobacter gudaonensis</name>
    <dbReference type="NCBI Taxonomy" id="375760"/>
    <lineage>
        <taxon>Bacteria</taxon>
        <taxon>Pseudomonadati</taxon>
        <taxon>Pseudomonadota</taxon>
        <taxon>Gammaproteobacteria</taxon>
        <taxon>Pseudomonadales</taxon>
        <taxon>Marinobacteraceae</taxon>
        <taxon>Marinobacter</taxon>
    </lineage>
</organism>
<reference evidence="2" key="1">
    <citation type="submission" date="2016-10" db="EMBL/GenBank/DDBJ databases">
        <authorList>
            <person name="Varghese N."/>
            <person name="Submissions S."/>
        </authorList>
    </citation>
    <scope>NUCLEOTIDE SEQUENCE [LARGE SCALE GENOMIC DNA]</scope>
    <source>
        <strain evidence="2">CGMCC 1.6294</strain>
    </source>
</reference>
<dbReference type="AlphaFoldDB" id="A0A1I6HV41"/>
<keyword evidence="2" id="KW-1185">Reference proteome</keyword>
<sequence length="138" mass="15664">MTVPADSLMEPLEGDAPHRVSIAAWRVQPGRRGMFSLKPETWVSCTGAILVSLEQPVDTDHLQLIFTPPAHEKTRHGIRTRELSLMVKLETLQEDGDYTASVYLLKVTPDSQYPLTPIQEPPEAEVTWWQLRQPFITM</sequence>
<dbReference type="STRING" id="375760.SAMN04488073_3115"/>